<dbReference type="InterPro" id="IPR003669">
    <property type="entry name" value="Thymidylate_synthase_ThyX"/>
</dbReference>
<dbReference type="PROSITE" id="PS51331">
    <property type="entry name" value="THYX"/>
    <property type="match status" value="1"/>
</dbReference>
<dbReference type="AlphaFoldDB" id="A0A378NTJ8"/>
<dbReference type="RefSeq" id="WP_115151508.1">
    <property type="nucleotide sequence ID" value="NZ_UGPP01000001.1"/>
</dbReference>
<comment type="similarity">
    <text evidence="1">Belongs to the thymidylate synthase ThyX family.</text>
</comment>
<feature type="active site" description="Involved in ionization of N3 of dUMP, leading to its activation" evidence="1">
    <location>
        <position position="170"/>
    </location>
</feature>
<dbReference type="PANTHER" id="PTHR34934">
    <property type="entry name" value="FLAVIN-DEPENDENT THYMIDYLATE SYNTHASE"/>
    <property type="match status" value="1"/>
</dbReference>
<dbReference type="GO" id="GO:0006235">
    <property type="term" value="P:dTTP biosynthetic process"/>
    <property type="evidence" value="ECO:0007669"/>
    <property type="project" value="UniProtKB-UniRule"/>
</dbReference>
<comment type="catalytic activity">
    <reaction evidence="1">
        <text>dUMP + (6R)-5,10-methylene-5,6,7,8-tetrahydrofolate + NADPH + H(+) = dTMP + (6S)-5,6,7,8-tetrahydrofolate + NADP(+)</text>
        <dbReference type="Rhea" id="RHEA:29043"/>
        <dbReference type="ChEBI" id="CHEBI:15378"/>
        <dbReference type="ChEBI" id="CHEBI:15636"/>
        <dbReference type="ChEBI" id="CHEBI:57453"/>
        <dbReference type="ChEBI" id="CHEBI:57783"/>
        <dbReference type="ChEBI" id="CHEBI:58349"/>
        <dbReference type="ChEBI" id="CHEBI:63528"/>
        <dbReference type="ChEBI" id="CHEBI:246422"/>
        <dbReference type="EC" id="2.1.1.148"/>
    </reaction>
</comment>
<comment type="function">
    <text evidence="1">Catalyzes the reductive methylation of 2'-deoxyuridine-5'-monophosphate (dUMP) to 2'-deoxythymidine-5'-monophosphate (dTMP) while utilizing 5,10-methylenetetrahydrofolate (mTHF) as the methyl donor, and NADPH and FADH(2) as the reductant.</text>
</comment>
<keyword evidence="1" id="KW-0521">NADP</keyword>
<dbReference type="GO" id="GO:0070402">
    <property type="term" value="F:NADPH binding"/>
    <property type="evidence" value="ECO:0007669"/>
    <property type="project" value="TreeGrafter"/>
</dbReference>
<feature type="binding site" evidence="1">
    <location>
        <begin position="81"/>
        <end position="83"/>
    </location>
    <ligand>
        <name>FAD</name>
        <dbReference type="ChEBI" id="CHEBI:57692"/>
        <note>ligand shared between neighboring subunits</note>
    </ligand>
</feature>
<comment type="subunit">
    <text evidence="1">Homotetramer.</text>
</comment>
<sequence length="230" mass="26318">MLDCKLINHSFNPENIVAMSAKLCYSDKTINQLLNEMPEVNSTKNFIKKLKEMGHLSPFEHITFTFAIEGISRTLSHQLVRHRIASYSQQSQRYVSEHDFEYILPPSIAKNDEAKVKFENLMHTIRQTYDELVAMNVPKEDARYVLANATETKIIATFNARSLMNFFKLRCCTRAQWEIRKLANLMLKEVSKVAPNIFDDAGATCKKGYCLEGKMSCGLAPTLQSLIKKD</sequence>
<dbReference type="GO" id="GO:0032259">
    <property type="term" value="P:methylation"/>
    <property type="evidence" value="ECO:0007669"/>
    <property type="project" value="UniProtKB-KW"/>
</dbReference>
<comment type="cofactor">
    <cofactor evidence="1">
        <name>FAD</name>
        <dbReference type="ChEBI" id="CHEBI:57692"/>
    </cofactor>
    <text evidence="1">Binds 4 FAD per tetramer. Each FAD binding site is formed by three monomers.</text>
</comment>
<dbReference type="GO" id="GO:0050660">
    <property type="term" value="F:flavin adenine dinucleotide binding"/>
    <property type="evidence" value="ECO:0007669"/>
    <property type="project" value="UniProtKB-UniRule"/>
</dbReference>
<keyword evidence="1" id="KW-0545">Nucleotide biosynthesis</keyword>
<dbReference type="Gene3D" id="3.30.1360.170">
    <property type="match status" value="1"/>
</dbReference>
<comment type="pathway">
    <text evidence="1">Pyrimidine metabolism; dTTP biosynthesis.</text>
</comment>
<feature type="binding site" evidence="1">
    <location>
        <position position="89"/>
    </location>
    <ligand>
        <name>FAD</name>
        <dbReference type="ChEBI" id="CHEBI:57692"/>
        <note>ligand shared between neighboring subunits</note>
    </ligand>
</feature>
<name>A0A378NTJ8_9FIRM</name>
<dbReference type="HAMAP" id="MF_01408">
    <property type="entry name" value="ThyX"/>
    <property type="match status" value="1"/>
</dbReference>
<dbReference type="SUPFAM" id="SSF69796">
    <property type="entry name" value="Thymidylate synthase-complementing protein Thy1"/>
    <property type="match status" value="1"/>
</dbReference>
<dbReference type="GO" id="GO:0006231">
    <property type="term" value="P:dTMP biosynthetic process"/>
    <property type="evidence" value="ECO:0007669"/>
    <property type="project" value="UniProtKB-UniRule"/>
</dbReference>
<evidence type="ECO:0000313" key="3">
    <source>
        <dbReference type="Proteomes" id="UP000255234"/>
    </source>
</evidence>
<dbReference type="UniPathway" id="UPA00575"/>
<dbReference type="NCBIfam" id="TIGR02170">
    <property type="entry name" value="thyX"/>
    <property type="match status" value="1"/>
</dbReference>
<dbReference type="GO" id="GO:0004799">
    <property type="term" value="F:thymidylate synthase activity"/>
    <property type="evidence" value="ECO:0007669"/>
    <property type="project" value="TreeGrafter"/>
</dbReference>
<dbReference type="CDD" id="cd20175">
    <property type="entry name" value="ThyX"/>
    <property type="match status" value="1"/>
</dbReference>
<evidence type="ECO:0000313" key="2">
    <source>
        <dbReference type="EMBL" id="STY71135.1"/>
    </source>
</evidence>
<dbReference type="Pfam" id="PF02511">
    <property type="entry name" value="Thy1"/>
    <property type="match status" value="1"/>
</dbReference>
<proteinExistence type="inferred from homology"/>
<feature type="binding site" description="in other chain" evidence="1">
    <location>
        <begin position="89"/>
        <end position="93"/>
    </location>
    <ligand>
        <name>dUMP</name>
        <dbReference type="ChEBI" id="CHEBI:246422"/>
        <note>ligand shared between dimeric partners</note>
    </ligand>
</feature>
<dbReference type="PANTHER" id="PTHR34934:SF1">
    <property type="entry name" value="FLAVIN-DEPENDENT THYMIDYLATE SYNTHASE"/>
    <property type="match status" value="1"/>
</dbReference>
<protein>
    <recommendedName>
        <fullName evidence="1">Flavin-dependent thymidylate synthase</fullName>
        <shortName evidence="1">FDTS</shortName>
        <ecNumber evidence="1">2.1.1.148</ecNumber>
    </recommendedName>
    <alternativeName>
        <fullName evidence="1">FAD-dependent thymidylate synthase</fullName>
    </alternativeName>
    <alternativeName>
        <fullName evidence="1">Thymidylate synthase ThyX</fullName>
        <shortName evidence="1">TS</shortName>
        <shortName evidence="1">TSase</shortName>
    </alternativeName>
</protein>
<organism evidence="2 3">
    <name type="scientific">Megamonas hypermegale</name>
    <dbReference type="NCBI Taxonomy" id="158847"/>
    <lineage>
        <taxon>Bacteria</taxon>
        <taxon>Bacillati</taxon>
        <taxon>Bacillota</taxon>
        <taxon>Negativicutes</taxon>
        <taxon>Selenomonadales</taxon>
        <taxon>Selenomonadaceae</taxon>
        <taxon>Megamonas</taxon>
    </lineage>
</organism>
<dbReference type="InterPro" id="IPR036098">
    <property type="entry name" value="Thymidylate_synthase_ThyX_sf"/>
</dbReference>
<evidence type="ECO:0000256" key="1">
    <source>
        <dbReference type="HAMAP-Rule" id="MF_01408"/>
    </source>
</evidence>
<keyword evidence="1" id="KW-0285">Flavoprotein</keyword>
<keyword evidence="1 2" id="KW-0808">Transferase</keyword>
<gene>
    <name evidence="2" type="primary">thyX_2</name>
    <name evidence="1" type="synonym">thyX</name>
    <name evidence="2" type="ORF">NCTC10571_01287</name>
</gene>
<feature type="binding site" evidence="1">
    <location>
        <position position="57"/>
    </location>
    <ligand>
        <name>FAD</name>
        <dbReference type="ChEBI" id="CHEBI:57692"/>
        <note>ligand shared between neighboring subunits</note>
    </ligand>
</feature>
<dbReference type="GO" id="GO:0050797">
    <property type="term" value="F:thymidylate synthase (FAD) activity"/>
    <property type="evidence" value="ECO:0007669"/>
    <property type="project" value="UniProtKB-UniRule"/>
</dbReference>
<feature type="binding site" evidence="1">
    <location>
        <position position="165"/>
    </location>
    <ligand>
        <name>FAD</name>
        <dbReference type="ChEBI" id="CHEBI:57692"/>
        <note>ligand shared between neighboring subunits</note>
    </ligand>
</feature>
<keyword evidence="1 2" id="KW-0489">Methyltransferase</keyword>
<feature type="binding site" evidence="1">
    <location>
        <begin position="159"/>
        <end position="161"/>
    </location>
    <ligand>
        <name>FAD</name>
        <dbReference type="ChEBI" id="CHEBI:57692"/>
        <note>ligand shared between neighboring subunits</note>
    </ligand>
</feature>
<feature type="binding site" evidence="1">
    <location>
        <begin position="78"/>
        <end position="81"/>
    </location>
    <ligand>
        <name>dUMP</name>
        <dbReference type="ChEBI" id="CHEBI:246422"/>
        <note>ligand shared between dimeric partners</note>
    </ligand>
</feature>
<dbReference type="Proteomes" id="UP000255234">
    <property type="component" value="Unassembled WGS sequence"/>
</dbReference>
<feature type="binding site" description="in other chain" evidence="1">
    <location>
        <position position="143"/>
    </location>
    <ligand>
        <name>dUMP</name>
        <dbReference type="ChEBI" id="CHEBI:246422"/>
        <note>ligand shared between dimeric partners</note>
    </ligand>
</feature>
<reference evidence="2 3" key="1">
    <citation type="submission" date="2018-06" db="EMBL/GenBank/DDBJ databases">
        <authorList>
            <consortium name="Pathogen Informatics"/>
            <person name="Doyle S."/>
        </authorList>
    </citation>
    <scope>NUCLEOTIDE SEQUENCE [LARGE SCALE GENOMIC DNA]</scope>
    <source>
        <strain evidence="2 3">NCTC10571</strain>
    </source>
</reference>
<dbReference type="EMBL" id="UGPP01000001">
    <property type="protein sequence ID" value="STY71135.1"/>
    <property type="molecule type" value="Genomic_DNA"/>
</dbReference>
<accession>A0A378NTJ8</accession>
<dbReference type="EC" id="2.1.1.148" evidence="1"/>
<feature type="binding site" evidence="1">
    <location>
        <position position="170"/>
    </location>
    <ligand>
        <name>dUMP</name>
        <dbReference type="ChEBI" id="CHEBI:246422"/>
        <note>ligand shared between dimeric partners</note>
    </ligand>
</feature>
<keyword evidence="1" id="KW-0274">FAD</keyword>